<evidence type="ECO:0000256" key="6">
    <source>
        <dbReference type="ARBA" id="ARBA00023063"/>
    </source>
</evidence>
<dbReference type="Proteomes" id="UP001580430">
    <property type="component" value="Unassembled WGS sequence"/>
</dbReference>
<gene>
    <name evidence="8" type="primary">nirD</name>
    <name evidence="8" type="ORF">ACE5LO_03685</name>
</gene>
<proteinExistence type="predicted"/>
<reference evidence="8 9" key="1">
    <citation type="submission" date="2024-09" db="EMBL/GenBank/DDBJ databases">
        <title>Paenibacillus zeirhizospherea sp. nov., isolated from surface of the maize (Zea mays) roots in a horticulture field, Hungary.</title>
        <authorList>
            <person name="Marton D."/>
            <person name="Farkas M."/>
            <person name="Bedics A."/>
            <person name="Toth E."/>
            <person name="Tancsics A."/>
            <person name="Boka K."/>
            <person name="Marati G."/>
            <person name="Kriszt B."/>
            <person name="Cserhati M."/>
        </authorList>
    </citation>
    <scope>NUCLEOTIDE SEQUENCE [LARGE SCALE GENOMIC DNA]</scope>
    <source>
        <strain evidence="8 9">JCM 18446</strain>
    </source>
</reference>
<dbReference type="PANTHER" id="PTHR21496:SF23">
    <property type="entry name" value="3-PHENYLPROPIONATE_CINNAMIC ACID DIOXYGENASE FERREDOXIN SUBUNIT"/>
    <property type="match status" value="1"/>
</dbReference>
<evidence type="ECO:0000256" key="1">
    <source>
        <dbReference type="ARBA" id="ARBA00022714"/>
    </source>
</evidence>
<keyword evidence="2" id="KW-0479">Metal-binding</keyword>
<dbReference type="EMBL" id="JBHIRY010000002">
    <property type="protein sequence ID" value="MFB5759486.1"/>
    <property type="molecule type" value="Genomic_DNA"/>
</dbReference>
<dbReference type="InterPro" id="IPR036922">
    <property type="entry name" value="Rieske_2Fe-2S_sf"/>
</dbReference>
<dbReference type="PANTHER" id="PTHR21496">
    <property type="entry name" value="FERREDOXIN-RELATED"/>
    <property type="match status" value="1"/>
</dbReference>
<evidence type="ECO:0000313" key="9">
    <source>
        <dbReference type="Proteomes" id="UP001580430"/>
    </source>
</evidence>
<evidence type="ECO:0000256" key="3">
    <source>
        <dbReference type="ARBA" id="ARBA00023002"/>
    </source>
</evidence>
<dbReference type="CDD" id="cd03530">
    <property type="entry name" value="Rieske_NirD_small_Bacillus"/>
    <property type="match status" value="1"/>
</dbReference>
<name>A0ABV5BW20_9BACL</name>
<organism evidence="8 9">
    <name type="scientific">Paenibacillus medicaginis</name>
    <dbReference type="NCBI Taxonomy" id="1470560"/>
    <lineage>
        <taxon>Bacteria</taxon>
        <taxon>Bacillati</taxon>
        <taxon>Bacillota</taxon>
        <taxon>Bacilli</taxon>
        <taxon>Bacillales</taxon>
        <taxon>Paenibacillaceae</taxon>
        <taxon>Paenibacillus</taxon>
    </lineage>
</organism>
<dbReference type="InterPro" id="IPR012748">
    <property type="entry name" value="Rieske-like_NirD"/>
</dbReference>
<keyword evidence="9" id="KW-1185">Reference proteome</keyword>
<sequence>MQTSMQTVTVGSIAEFQQRIGRVIQLSGREIVIFRTLDEQVYAVDNRSPHPKGGPLAEAIVSGHFIYDPLYDWKIDLESGEVQAPDHGKVQTYPVQLRDGQIVLSIPQ</sequence>
<evidence type="ECO:0000256" key="2">
    <source>
        <dbReference type="ARBA" id="ARBA00022723"/>
    </source>
</evidence>
<keyword evidence="6" id="KW-0534">Nitrate assimilation</keyword>
<dbReference type="RefSeq" id="WP_375518707.1">
    <property type="nucleotide sequence ID" value="NZ_JBHIRY010000002.1"/>
</dbReference>
<evidence type="ECO:0000259" key="7">
    <source>
        <dbReference type="PROSITE" id="PS51296"/>
    </source>
</evidence>
<keyword evidence="1" id="KW-0001">2Fe-2S</keyword>
<evidence type="ECO:0000313" key="8">
    <source>
        <dbReference type="EMBL" id="MFB5759486.1"/>
    </source>
</evidence>
<feature type="domain" description="Rieske" evidence="7">
    <location>
        <begin position="10"/>
        <end position="104"/>
    </location>
</feature>
<keyword evidence="3" id="KW-0560">Oxidoreductase</keyword>
<accession>A0ABV5BW20</accession>
<dbReference type="Gene3D" id="2.102.10.10">
    <property type="entry name" value="Rieske [2Fe-2S] iron-sulphur domain"/>
    <property type="match status" value="1"/>
</dbReference>
<evidence type="ECO:0000256" key="5">
    <source>
        <dbReference type="ARBA" id="ARBA00023014"/>
    </source>
</evidence>
<dbReference type="NCBIfam" id="TIGR02378">
    <property type="entry name" value="nirD_assim_sml"/>
    <property type="match status" value="1"/>
</dbReference>
<keyword evidence="5" id="KW-0411">Iron-sulfur</keyword>
<protein>
    <submittedName>
        <fullName evidence="8">Nitrite reductase small subunit NirD</fullName>
    </submittedName>
</protein>
<keyword evidence="4" id="KW-0408">Iron</keyword>
<dbReference type="PROSITE" id="PS51296">
    <property type="entry name" value="RIESKE"/>
    <property type="match status" value="1"/>
</dbReference>
<evidence type="ECO:0000256" key="4">
    <source>
        <dbReference type="ARBA" id="ARBA00023004"/>
    </source>
</evidence>
<dbReference type="InterPro" id="IPR017941">
    <property type="entry name" value="Rieske_2Fe-2S"/>
</dbReference>
<dbReference type="Pfam" id="PF13806">
    <property type="entry name" value="Rieske_2"/>
    <property type="match status" value="1"/>
</dbReference>
<dbReference type="SUPFAM" id="SSF50022">
    <property type="entry name" value="ISP domain"/>
    <property type="match status" value="1"/>
</dbReference>
<comment type="caution">
    <text evidence="8">The sequence shown here is derived from an EMBL/GenBank/DDBJ whole genome shotgun (WGS) entry which is preliminary data.</text>
</comment>